<dbReference type="InterPro" id="IPR052243">
    <property type="entry name" value="Mito_inner_membrane_organizer"/>
</dbReference>
<dbReference type="InterPro" id="IPR036869">
    <property type="entry name" value="J_dom_sf"/>
</dbReference>
<organism evidence="3 4">
    <name type="scientific">Septoria linicola</name>
    <dbReference type="NCBI Taxonomy" id="215465"/>
    <lineage>
        <taxon>Eukaryota</taxon>
        <taxon>Fungi</taxon>
        <taxon>Dikarya</taxon>
        <taxon>Ascomycota</taxon>
        <taxon>Pezizomycotina</taxon>
        <taxon>Dothideomycetes</taxon>
        <taxon>Dothideomycetidae</taxon>
        <taxon>Mycosphaerellales</taxon>
        <taxon>Mycosphaerellaceae</taxon>
        <taxon>Septoria</taxon>
    </lineage>
</organism>
<dbReference type="GO" id="GO:0005739">
    <property type="term" value="C:mitochondrion"/>
    <property type="evidence" value="ECO:0007669"/>
    <property type="project" value="GOC"/>
</dbReference>
<evidence type="ECO:0000259" key="2">
    <source>
        <dbReference type="PROSITE" id="PS50076"/>
    </source>
</evidence>
<feature type="domain" description="J" evidence="2">
    <location>
        <begin position="78"/>
        <end position="145"/>
    </location>
</feature>
<dbReference type="PANTHER" id="PTHR44157:SF1">
    <property type="entry name" value="DNAJ HOMOLOG SUBFAMILY C MEMBER 11"/>
    <property type="match status" value="1"/>
</dbReference>
<feature type="transmembrane region" description="Helical" evidence="1">
    <location>
        <begin position="169"/>
        <end position="188"/>
    </location>
</feature>
<dbReference type="AlphaFoldDB" id="A0A9Q9AHG0"/>
<keyword evidence="1" id="KW-0812">Transmembrane</keyword>
<dbReference type="GO" id="GO:0042407">
    <property type="term" value="P:cristae formation"/>
    <property type="evidence" value="ECO:0007669"/>
    <property type="project" value="TreeGrafter"/>
</dbReference>
<accession>A0A9Q9AHG0</accession>
<dbReference type="Proteomes" id="UP001056384">
    <property type="component" value="Chromosome 2"/>
</dbReference>
<evidence type="ECO:0000313" key="3">
    <source>
        <dbReference type="EMBL" id="USW49267.1"/>
    </source>
</evidence>
<gene>
    <name evidence="3" type="ORF">Slin15195_G025860</name>
</gene>
<dbReference type="PRINTS" id="PR00625">
    <property type="entry name" value="JDOMAIN"/>
</dbReference>
<dbReference type="PANTHER" id="PTHR44157">
    <property type="entry name" value="DNAJ HOMOLOG SUBFAMILY C MEMBER 11"/>
    <property type="match status" value="1"/>
</dbReference>
<keyword evidence="1" id="KW-0472">Membrane</keyword>
<feature type="transmembrane region" description="Helical" evidence="1">
    <location>
        <begin position="52"/>
        <end position="67"/>
    </location>
</feature>
<dbReference type="PROSITE" id="PS50076">
    <property type="entry name" value="DNAJ_2"/>
    <property type="match status" value="1"/>
</dbReference>
<sequence length="363" mass="40975">MASTQLMSLAGWYFLPNLVTGYVQTALYAIFIRAGDPKPTPGTPRFARDRRNIHIAVILAYLIYTIYEADYQLQTAGDFYRLLGVPHDASEKAIQSKFRRLTVQFHPDKVSGEDKDRVQQTYVLMKVAKDTLADPAKRFAYDRFGPDILRWQNCKLIKDFIFSGMQQMMGYYIGSGAVLILLGVLGYLRQGMFWRYLVMASLFVIEMHTITRPYLPIVLTNVVNPILATTGFRQPYLPFQLVTLLRKLTVTFFIAMSQLGPLLQDPKQAAIADGPGVPAQVLDRVDAIANATESEISRLMALELTPFAQDPSTGRELRASLKEWLVQNTIRNDPEVKMAIQRVFDQRRAEGAPDAMNARLAGQ</sequence>
<dbReference type="OrthoDB" id="436519at2759"/>
<name>A0A9Q9AHG0_9PEZI</name>
<feature type="transmembrane region" description="Helical" evidence="1">
    <location>
        <begin position="12"/>
        <end position="31"/>
    </location>
</feature>
<dbReference type="CDD" id="cd06257">
    <property type="entry name" value="DnaJ"/>
    <property type="match status" value="1"/>
</dbReference>
<dbReference type="EMBL" id="CP099419">
    <property type="protein sequence ID" value="USW49267.1"/>
    <property type="molecule type" value="Genomic_DNA"/>
</dbReference>
<keyword evidence="4" id="KW-1185">Reference proteome</keyword>
<keyword evidence="1" id="KW-1133">Transmembrane helix</keyword>
<reference evidence="3" key="1">
    <citation type="submission" date="2022-06" db="EMBL/GenBank/DDBJ databases">
        <title>Complete genome sequences of two strains of the flax pathogen Septoria linicola.</title>
        <authorList>
            <person name="Lapalu N."/>
            <person name="Simon A."/>
            <person name="Demenou B."/>
            <person name="Paumier D."/>
            <person name="Guillot M.-P."/>
            <person name="Gout L."/>
            <person name="Valade R."/>
        </authorList>
    </citation>
    <scope>NUCLEOTIDE SEQUENCE</scope>
    <source>
        <strain evidence="3">SE15195</strain>
    </source>
</reference>
<dbReference type="Pfam" id="PF00226">
    <property type="entry name" value="DnaJ"/>
    <property type="match status" value="1"/>
</dbReference>
<dbReference type="SMART" id="SM00271">
    <property type="entry name" value="DnaJ"/>
    <property type="match status" value="1"/>
</dbReference>
<proteinExistence type="predicted"/>
<dbReference type="InterPro" id="IPR001623">
    <property type="entry name" value="DnaJ_domain"/>
</dbReference>
<dbReference type="Gene3D" id="1.10.287.110">
    <property type="entry name" value="DnaJ domain"/>
    <property type="match status" value="1"/>
</dbReference>
<evidence type="ECO:0000256" key="1">
    <source>
        <dbReference type="SAM" id="Phobius"/>
    </source>
</evidence>
<evidence type="ECO:0000313" key="4">
    <source>
        <dbReference type="Proteomes" id="UP001056384"/>
    </source>
</evidence>
<protein>
    <submittedName>
        <fullName evidence="3">DnaJ domain, Chaperone J-domain superfamily</fullName>
    </submittedName>
</protein>
<dbReference type="SUPFAM" id="SSF46565">
    <property type="entry name" value="Chaperone J-domain"/>
    <property type="match status" value="1"/>
</dbReference>